<organism evidence="1 2">
    <name type="scientific">Halalkalibacter okhensis</name>
    <dbReference type="NCBI Taxonomy" id="333138"/>
    <lineage>
        <taxon>Bacteria</taxon>
        <taxon>Bacillati</taxon>
        <taxon>Bacillota</taxon>
        <taxon>Bacilli</taxon>
        <taxon>Bacillales</taxon>
        <taxon>Bacillaceae</taxon>
        <taxon>Halalkalibacter</taxon>
    </lineage>
</organism>
<keyword evidence="2" id="KW-1185">Reference proteome</keyword>
<protein>
    <submittedName>
        <fullName evidence="1">Uncharacterized protein</fullName>
    </submittedName>
</protein>
<dbReference type="OrthoDB" id="2860358at2"/>
<gene>
    <name evidence="1" type="ORF">LQ50_22905</name>
</gene>
<dbReference type="eggNOG" id="ENOG5030DQ7">
    <property type="taxonomic scope" value="Bacteria"/>
</dbReference>
<dbReference type="AlphaFoldDB" id="A0A0B0IA40"/>
<proteinExistence type="predicted"/>
<accession>A0A0B0IA40</accession>
<dbReference type="Proteomes" id="UP000030832">
    <property type="component" value="Unassembled WGS sequence"/>
</dbReference>
<name>A0A0B0IA40_9BACI</name>
<reference evidence="1 2" key="1">
    <citation type="submission" date="2014-09" db="EMBL/GenBank/DDBJ databases">
        <title>Genome sequencing and annotation of Bacillus Okhensis strain Kh10-101T.</title>
        <authorList>
            <person name="Prakash J.S."/>
        </authorList>
    </citation>
    <scope>NUCLEOTIDE SEQUENCE [LARGE SCALE GENOMIC DNA]</scope>
    <source>
        <strain evidence="2">Kh10-101T</strain>
    </source>
</reference>
<comment type="caution">
    <text evidence="1">The sequence shown here is derived from an EMBL/GenBank/DDBJ whole genome shotgun (WGS) entry which is preliminary data.</text>
</comment>
<evidence type="ECO:0000313" key="1">
    <source>
        <dbReference type="EMBL" id="KHF38160.1"/>
    </source>
</evidence>
<dbReference type="STRING" id="333138.LQ50_22905"/>
<sequence>MKVKKCLNFLYESEDYLRNHFKISRKHAHHGLEGVCETIRWVNSSIFKEAVTDLTCYITDEPINFPGELAIDDVGDFEPVIYINILSVTECFQNKEYMIDLKKNRTTCFEYAAFVLLHEVGHYIHALIGGNGQSKKERLFDYFDRGEYHYERFLDNMIDGNTYKEKKRYRNIPHEKAADNFARQYVAYVCDDKGSAYQG</sequence>
<dbReference type="RefSeq" id="WP_034633416.1">
    <property type="nucleotide sequence ID" value="NZ_JRJU01000049.1"/>
</dbReference>
<evidence type="ECO:0000313" key="2">
    <source>
        <dbReference type="Proteomes" id="UP000030832"/>
    </source>
</evidence>
<dbReference type="EMBL" id="JRJU01000049">
    <property type="protein sequence ID" value="KHF38160.1"/>
    <property type="molecule type" value="Genomic_DNA"/>
</dbReference>